<dbReference type="Proteomes" id="UP000790347">
    <property type="component" value="Unassembled WGS sequence"/>
</dbReference>
<keyword evidence="6" id="KW-1053">Target membrane</keyword>
<evidence type="ECO:0000256" key="4">
    <source>
        <dbReference type="ARBA" id="ARBA00022737"/>
    </source>
</evidence>
<dbReference type="InterPro" id="IPR002110">
    <property type="entry name" value="Ankyrin_rpt"/>
</dbReference>
<comment type="caution">
    <text evidence="9">The sequence shown here is derived from an EMBL/GenBank/DDBJ whole genome shotgun (WGS) entry which is preliminary data.</text>
</comment>
<name>A0A922IDI8_DERFA</name>
<dbReference type="GO" id="GO:0004857">
    <property type="term" value="F:enzyme inhibitor activity"/>
    <property type="evidence" value="ECO:0007669"/>
    <property type="project" value="TreeGrafter"/>
</dbReference>
<dbReference type="GO" id="GO:0005737">
    <property type="term" value="C:cytoplasm"/>
    <property type="evidence" value="ECO:0007669"/>
    <property type="project" value="TreeGrafter"/>
</dbReference>
<comment type="subcellular location">
    <subcellularLocation>
        <location evidence="1">Target cell membrane</location>
    </subcellularLocation>
</comment>
<feature type="repeat" description="ANK" evidence="7">
    <location>
        <begin position="256"/>
        <end position="288"/>
    </location>
</feature>
<evidence type="ECO:0000313" key="10">
    <source>
        <dbReference type="Proteomes" id="UP000790347"/>
    </source>
</evidence>
<evidence type="ECO:0000256" key="8">
    <source>
        <dbReference type="SAM" id="MobiDB-lite"/>
    </source>
</evidence>
<dbReference type="PROSITE" id="PS50297">
    <property type="entry name" value="ANK_REP_REGION"/>
    <property type="match status" value="4"/>
</dbReference>
<dbReference type="PROSITE" id="PS50088">
    <property type="entry name" value="ANK_REPEAT"/>
    <property type="match status" value="4"/>
</dbReference>
<gene>
    <name evidence="9" type="ORF">DERF_003410</name>
</gene>
<dbReference type="Gene3D" id="1.25.40.20">
    <property type="entry name" value="Ankyrin repeat-containing domain"/>
    <property type="match status" value="2"/>
</dbReference>
<feature type="region of interest" description="Disordered" evidence="8">
    <location>
        <begin position="355"/>
        <end position="381"/>
    </location>
</feature>
<feature type="region of interest" description="Disordered" evidence="8">
    <location>
        <begin position="450"/>
        <end position="490"/>
    </location>
</feature>
<sequence length="678" mass="77285">MAEHSDLISEMAYLEKLNTEERLKLARKRRSQQLKKWSQREKDYTYMNKRKRADGSQTDTAKVKNNNNNNNKNGYKVHFVPSVMLLEAATRNDIYEGLINKIDSFILFPTTVRRLLMLGVSPDSTNEDGLTALHQCCIDNCEEMMRLLIEFKANVNAKDSEQWTPLHAAATCGHLNLIKLLIENDADLLAVNADGNMPYDICEDEQTLDYIEAEMAKRGITQELIDQIRVKTENQMLFDMKELVQNGYDIDLKDEQGATPLHIAAANGYMSVIEFLVDNNASIDECDNDLWQPIHAAACWGHIDVVEFLVQNGADLEAKTKNGETPFDICEDPDLKNRILQLKTEIDAKKAINSTRLRRSHSTNTRSHSIRRTSIREKSQIAKREAIEEARIWHEKAGESDDIKKDDSDLDSDTQFYKDFNRKLITESPIDIDSIKVNMDSNNIFHISSPSSFQSENGNHDLINNTSNYSKPQPDTGTYNNDHHQQVGSSHQYDLNISNEPQDNQYPNIEYTPQNRKFDRMDGNDSHQCSKNHDSYHPDLSGYSINNNNTGTGTLIDLKKQRSEKHRNSLNNIYSDRYKSFAIDHPSNTNIQSIIPTNQTTINHHMKPTTTKLYGQNVNLQLKTQMGNVSSLNNTKTPFSMTTNDSMFDSPDAARKKFRGNPSELIGEEEKKGCCNIC</sequence>
<evidence type="ECO:0008006" key="11">
    <source>
        <dbReference type="Google" id="ProtNLM"/>
    </source>
</evidence>
<feature type="region of interest" description="Disordered" evidence="8">
    <location>
        <begin position="48"/>
        <end position="72"/>
    </location>
</feature>
<dbReference type="InterPro" id="IPR036770">
    <property type="entry name" value="Ankyrin_rpt-contain_sf"/>
</dbReference>
<dbReference type="Pfam" id="PF12796">
    <property type="entry name" value="Ank_2"/>
    <property type="match status" value="2"/>
</dbReference>
<evidence type="ECO:0000256" key="7">
    <source>
        <dbReference type="PROSITE-ProRule" id="PRU00023"/>
    </source>
</evidence>
<dbReference type="GO" id="GO:0044231">
    <property type="term" value="C:host cell presynaptic membrane"/>
    <property type="evidence" value="ECO:0007669"/>
    <property type="project" value="UniProtKB-KW"/>
</dbReference>
<keyword evidence="5" id="KW-0800">Toxin</keyword>
<keyword evidence="6" id="KW-0472">Membrane</keyword>
<proteinExistence type="predicted"/>
<dbReference type="InterPro" id="IPR051226">
    <property type="entry name" value="PP1_Regulatory_Subunit"/>
</dbReference>
<evidence type="ECO:0000313" key="9">
    <source>
        <dbReference type="EMBL" id="KAH9529531.1"/>
    </source>
</evidence>
<evidence type="ECO:0000256" key="5">
    <source>
        <dbReference type="ARBA" id="ARBA00023028"/>
    </source>
</evidence>
<reference evidence="9" key="2">
    <citation type="journal article" date="2022" name="Res Sq">
        <title>Comparative Genomics Reveals Insights into the Divergent Evolution of Astigmatic Mites and Household Pest Adaptations.</title>
        <authorList>
            <person name="Xiong Q."/>
            <person name="Wan A.T.-Y."/>
            <person name="Liu X.-Y."/>
            <person name="Fung C.S.-H."/>
            <person name="Xiao X."/>
            <person name="Malainual N."/>
            <person name="Hou J."/>
            <person name="Wang L."/>
            <person name="Wang M."/>
            <person name="Yang K."/>
            <person name="Cui Y."/>
            <person name="Leung E."/>
            <person name="Nong W."/>
            <person name="Shin S.-K."/>
            <person name="Au S."/>
            <person name="Jeong K.Y."/>
            <person name="Chew F.T."/>
            <person name="Hui J."/>
            <person name="Leung T.F."/>
            <person name="Tungtrongchitr A."/>
            <person name="Zhong N."/>
            <person name="Liu Z."/>
            <person name="Tsui S."/>
        </authorList>
    </citation>
    <scope>NUCLEOTIDE SEQUENCE</scope>
    <source>
        <strain evidence="9">Derf</strain>
        <tissue evidence="9">Whole organism</tissue>
    </source>
</reference>
<dbReference type="SUPFAM" id="SSF48403">
    <property type="entry name" value="Ankyrin repeat"/>
    <property type="match status" value="1"/>
</dbReference>
<feature type="repeat" description="ANK" evidence="7">
    <location>
        <begin position="128"/>
        <end position="160"/>
    </location>
</feature>
<dbReference type="GO" id="GO:0044218">
    <property type="term" value="C:other organism cell membrane"/>
    <property type="evidence" value="ECO:0007669"/>
    <property type="project" value="UniProtKB-KW"/>
</dbReference>
<dbReference type="PRINTS" id="PR01415">
    <property type="entry name" value="ANKYRIN"/>
</dbReference>
<keyword evidence="7" id="KW-0040">ANK repeat</keyword>
<dbReference type="AlphaFoldDB" id="A0A922IDI8"/>
<feature type="repeat" description="ANK" evidence="7">
    <location>
        <begin position="289"/>
        <end position="321"/>
    </location>
</feature>
<dbReference type="PANTHER" id="PTHR24179">
    <property type="entry name" value="PROTEIN PHOSPHATASE 1 REGULATORY SUBUNIT 12"/>
    <property type="match status" value="1"/>
</dbReference>
<protein>
    <recommendedName>
        <fullName evidence="11">Protein phosphatase 1 regulatory subunit 16A</fullName>
    </recommendedName>
</protein>
<evidence type="ECO:0000256" key="3">
    <source>
        <dbReference type="ARBA" id="ARBA00022537"/>
    </source>
</evidence>
<keyword evidence="2" id="KW-0268">Exocytosis</keyword>
<keyword evidence="5" id="KW-0638">Presynaptic neurotoxin</keyword>
<keyword evidence="5" id="KW-0528">Neurotoxin</keyword>
<keyword evidence="4" id="KW-0677">Repeat</keyword>
<keyword evidence="10" id="KW-1185">Reference proteome</keyword>
<dbReference type="GO" id="GO:0017020">
    <property type="term" value="F:myosin phosphatase regulator activity"/>
    <property type="evidence" value="ECO:0007669"/>
    <property type="project" value="TreeGrafter"/>
</dbReference>
<evidence type="ECO:0000256" key="1">
    <source>
        <dbReference type="ARBA" id="ARBA00004175"/>
    </source>
</evidence>
<dbReference type="SMART" id="SM00248">
    <property type="entry name" value="ANK"/>
    <property type="match status" value="4"/>
</dbReference>
<dbReference type="EMBL" id="ASGP02000001">
    <property type="protein sequence ID" value="KAH9529531.1"/>
    <property type="molecule type" value="Genomic_DNA"/>
</dbReference>
<feature type="repeat" description="ANK" evidence="7">
    <location>
        <begin position="161"/>
        <end position="193"/>
    </location>
</feature>
<dbReference type="GO" id="GO:0006887">
    <property type="term" value="P:exocytosis"/>
    <property type="evidence" value="ECO:0007669"/>
    <property type="project" value="UniProtKB-KW"/>
</dbReference>
<keyword evidence="3" id="KW-1052">Target cell membrane</keyword>
<dbReference type="FunFam" id="1.25.40.20:FF:000198">
    <property type="entry name" value="Myosin binding subunit, isoform P"/>
    <property type="match status" value="1"/>
</dbReference>
<evidence type="ECO:0000256" key="6">
    <source>
        <dbReference type="ARBA" id="ARBA00023298"/>
    </source>
</evidence>
<evidence type="ECO:0000256" key="2">
    <source>
        <dbReference type="ARBA" id="ARBA00022483"/>
    </source>
</evidence>
<organism evidence="9 10">
    <name type="scientific">Dermatophagoides farinae</name>
    <name type="common">American house dust mite</name>
    <dbReference type="NCBI Taxonomy" id="6954"/>
    <lineage>
        <taxon>Eukaryota</taxon>
        <taxon>Metazoa</taxon>
        <taxon>Ecdysozoa</taxon>
        <taxon>Arthropoda</taxon>
        <taxon>Chelicerata</taxon>
        <taxon>Arachnida</taxon>
        <taxon>Acari</taxon>
        <taxon>Acariformes</taxon>
        <taxon>Sarcoptiformes</taxon>
        <taxon>Astigmata</taxon>
        <taxon>Psoroptidia</taxon>
        <taxon>Analgoidea</taxon>
        <taxon>Pyroglyphidae</taxon>
        <taxon>Dermatophagoidinae</taxon>
        <taxon>Dermatophagoides</taxon>
    </lineage>
</organism>
<dbReference type="PANTHER" id="PTHR24179:SF29">
    <property type="entry name" value="LD46604P"/>
    <property type="match status" value="1"/>
</dbReference>
<accession>A0A922IDI8</accession>
<reference evidence="9" key="1">
    <citation type="submission" date="2013-05" db="EMBL/GenBank/DDBJ databases">
        <authorList>
            <person name="Yim A.K.Y."/>
            <person name="Chan T.F."/>
            <person name="Ji K.M."/>
            <person name="Liu X.Y."/>
            <person name="Zhou J.W."/>
            <person name="Li R.Q."/>
            <person name="Yang K.Y."/>
            <person name="Li J."/>
            <person name="Li M."/>
            <person name="Law P.T.W."/>
            <person name="Wu Y.L."/>
            <person name="Cai Z.L."/>
            <person name="Qin H."/>
            <person name="Bao Y."/>
            <person name="Leung R.K.K."/>
            <person name="Ng P.K.S."/>
            <person name="Zou J."/>
            <person name="Zhong X.J."/>
            <person name="Ran P.X."/>
            <person name="Zhong N.S."/>
            <person name="Liu Z.G."/>
            <person name="Tsui S.K.W."/>
        </authorList>
    </citation>
    <scope>NUCLEOTIDE SEQUENCE</scope>
    <source>
        <strain evidence="9">Derf</strain>
        <tissue evidence="9">Whole organism</tissue>
    </source>
</reference>